<evidence type="ECO:0000256" key="2">
    <source>
        <dbReference type="ARBA" id="ARBA00002764"/>
    </source>
</evidence>
<gene>
    <name evidence="8" type="primary">glgA</name>
    <name evidence="11" type="ORF">ACFSQ3_07505</name>
</gene>
<evidence type="ECO:0000256" key="3">
    <source>
        <dbReference type="ARBA" id="ARBA00004964"/>
    </source>
</evidence>
<dbReference type="Proteomes" id="UP001597393">
    <property type="component" value="Unassembled WGS sequence"/>
</dbReference>
<dbReference type="GO" id="GO:0009011">
    <property type="term" value="F:alpha-1,4-glucan glucosyltransferase (ADP-glucose donor) activity"/>
    <property type="evidence" value="ECO:0007669"/>
    <property type="project" value="UniProtKB-EC"/>
</dbReference>
<evidence type="ECO:0000256" key="4">
    <source>
        <dbReference type="ARBA" id="ARBA00010281"/>
    </source>
</evidence>
<comment type="function">
    <text evidence="2 8">Synthesizes alpha-1,4-glucan chains using ADP-glucose.</text>
</comment>
<dbReference type="RefSeq" id="WP_380868925.1">
    <property type="nucleotide sequence ID" value="NZ_JBHUMA010000006.1"/>
</dbReference>
<accession>A0ABW5NIQ3</accession>
<feature type="binding site" evidence="8">
    <location>
        <position position="15"/>
    </location>
    <ligand>
        <name>ADP-alpha-D-glucose</name>
        <dbReference type="ChEBI" id="CHEBI:57498"/>
    </ligand>
</feature>
<evidence type="ECO:0000259" key="9">
    <source>
        <dbReference type="Pfam" id="PF00534"/>
    </source>
</evidence>
<comment type="similarity">
    <text evidence="4 8">Belongs to the glycosyltransferase 1 family. Bacterial/plant glycogen synthase subfamily.</text>
</comment>
<dbReference type="EC" id="2.4.1.21" evidence="8"/>
<dbReference type="InterPro" id="IPR001296">
    <property type="entry name" value="Glyco_trans_1"/>
</dbReference>
<keyword evidence="5 8" id="KW-0328">Glycosyltransferase</keyword>
<dbReference type="Pfam" id="PF00534">
    <property type="entry name" value="Glycos_transf_1"/>
    <property type="match status" value="1"/>
</dbReference>
<sequence>MKVVHLSVECFPVAKVGGLADVVGALPKYQRTLGIDASVVMPWFDRPFLAQHSTELVANGTIKQGGDYLDYEVLKEQEDTLGFPLYFIRIQEKLDRPEVYCYPDEAEQWIAFQHAFLHYLHQQEELPDVIHCHDHHVGLIPFLLKHALDYRDRFESIKSVFTVHNGQYQGWMDWEKATLLPIYDTWKWGLLDWDGVINPLATAIKCCSAFTTVSEGYMQELYQDANGLQDLFKIESYKAEGIVNGIDEAFWNPETDTSLEKNYSKTSFRSGKSANKKWLAKNYGFSSTVPLVVFVGRFAFEKGADLLPKIIDELLEKSEVAVFVLGSGDETISEQLAERVKKYEGRLATFFGYNESLAHKVYAAGDLLLMPSRVEPCGLNQLYAMKYGTIPVVRGIGGLRDTVVDVSEKDGYGFVFPDPDAEQASACVIRAVNTISEKKQFDQIRKFIMQLDYSWENSAKKYVKLYHRLVESYDA</sequence>
<evidence type="ECO:0000256" key="8">
    <source>
        <dbReference type="HAMAP-Rule" id="MF_00484"/>
    </source>
</evidence>
<dbReference type="HAMAP" id="MF_00484">
    <property type="entry name" value="Glycogen_synth"/>
    <property type="match status" value="1"/>
</dbReference>
<proteinExistence type="inferred from homology"/>
<dbReference type="Pfam" id="PF08323">
    <property type="entry name" value="Glyco_transf_5"/>
    <property type="match status" value="1"/>
</dbReference>
<keyword evidence="12" id="KW-1185">Reference proteome</keyword>
<comment type="pathway">
    <text evidence="3 8">Glycan biosynthesis; glycogen biosynthesis.</text>
</comment>
<evidence type="ECO:0000256" key="6">
    <source>
        <dbReference type="ARBA" id="ARBA00022679"/>
    </source>
</evidence>
<dbReference type="PANTHER" id="PTHR45825:SF11">
    <property type="entry name" value="ALPHA AMYLASE DOMAIN-CONTAINING PROTEIN"/>
    <property type="match status" value="1"/>
</dbReference>
<name>A0ABW5NIQ3_9SPHI</name>
<keyword evidence="6 8" id="KW-0808">Transferase</keyword>
<reference evidence="12" key="1">
    <citation type="journal article" date="2019" name="Int. J. Syst. Evol. Microbiol.">
        <title>The Global Catalogue of Microorganisms (GCM) 10K type strain sequencing project: providing services to taxonomists for standard genome sequencing and annotation.</title>
        <authorList>
            <consortium name="The Broad Institute Genomics Platform"/>
            <consortium name="The Broad Institute Genome Sequencing Center for Infectious Disease"/>
            <person name="Wu L."/>
            <person name="Ma J."/>
        </authorList>
    </citation>
    <scope>NUCLEOTIDE SEQUENCE [LARGE SCALE GENOMIC DNA]</scope>
    <source>
        <strain evidence="12">KCTC 42248</strain>
    </source>
</reference>
<comment type="caution">
    <text evidence="11">The sequence shown here is derived from an EMBL/GenBank/DDBJ whole genome shotgun (WGS) entry which is preliminary data.</text>
</comment>
<feature type="domain" description="Starch synthase catalytic" evidence="10">
    <location>
        <begin position="2"/>
        <end position="232"/>
    </location>
</feature>
<dbReference type="InterPro" id="IPR011835">
    <property type="entry name" value="GS/SS"/>
</dbReference>
<organism evidence="11 12">
    <name type="scientific">Sphingobacterium corticis</name>
    <dbReference type="NCBI Taxonomy" id="1812823"/>
    <lineage>
        <taxon>Bacteria</taxon>
        <taxon>Pseudomonadati</taxon>
        <taxon>Bacteroidota</taxon>
        <taxon>Sphingobacteriia</taxon>
        <taxon>Sphingobacteriales</taxon>
        <taxon>Sphingobacteriaceae</taxon>
        <taxon>Sphingobacterium</taxon>
    </lineage>
</organism>
<evidence type="ECO:0000259" key="10">
    <source>
        <dbReference type="Pfam" id="PF08323"/>
    </source>
</evidence>
<dbReference type="CDD" id="cd03791">
    <property type="entry name" value="GT5_Glycogen_synthase_DULL1-like"/>
    <property type="match status" value="1"/>
</dbReference>
<dbReference type="PANTHER" id="PTHR45825">
    <property type="entry name" value="GRANULE-BOUND STARCH SYNTHASE 1, CHLOROPLASTIC/AMYLOPLASTIC"/>
    <property type="match status" value="1"/>
</dbReference>
<dbReference type="NCBIfam" id="TIGR02095">
    <property type="entry name" value="glgA"/>
    <property type="match status" value="1"/>
</dbReference>
<protein>
    <recommendedName>
        <fullName evidence="8">Glycogen synthase</fullName>
        <ecNumber evidence="8">2.4.1.21</ecNumber>
    </recommendedName>
    <alternativeName>
        <fullName evidence="8">Starch [bacterial glycogen] synthase</fullName>
    </alternativeName>
</protein>
<evidence type="ECO:0000256" key="7">
    <source>
        <dbReference type="ARBA" id="ARBA00023056"/>
    </source>
</evidence>
<evidence type="ECO:0000313" key="11">
    <source>
        <dbReference type="EMBL" id="MFD2598795.1"/>
    </source>
</evidence>
<dbReference type="SUPFAM" id="SSF53756">
    <property type="entry name" value="UDP-Glycosyltransferase/glycogen phosphorylase"/>
    <property type="match status" value="1"/>
</dbReference>
<dbReference type="Gene3D" id="3.40.50.2000">
    <property type="entry name" value="Glycogen Phosphorylase B"/>
    <property type="match status" value="2"/>
</dbReference>
<dbReference type="InterPro" id="IPR013534">
    <property type="entry name" value="Starch_synth_cat_dom"/>
</dbReference>
<dbReference type="EMBL" id="JBHUMA010000006">
    <property type="protein sequence ID" value="MFD2598795.1"/>
    <property type="molecule type" value="Genomic_DNA"/>
</dbReference>
<evidence type="ECO:0000256" key="1">
    <source>
        <dbReference type="ARBA" id="ARBA00001478"/>
    </source>
</evidence>
<comment type="catalytic activity">
    <reaction evidence="1 8">
        <text>[(1-&gt;4)-alpha-D-glucosyl](n) + ADP-alpha-D-glucose = [(1-&gt;4)-alpha-D-glucosyl](n+1) + ADP + H(+)</text>
        <dbReference type="Rhea" id="RHEA:18189"/>
        <dbReference type="Rhea" id="RHEA-COMP:9584"/>
        <dbReference type="Rhea" id="RHEA-COMP:9587"/>
        <dbReference type="ChEBI" id="CHEBI:15378"/>
        <dbReference type="ChEBI" id="CHEBI:15444"/>
        <dbReference type="ChEBI" id="CHEBI:57498"/>
        <dbReference type="ChEBI" id="CHEBI:456216"/>
        <dbReference type="EC" id="2.4.1.21"/>
    </reaction>
</comment>
<evidence type="ECO:0000313" key="12">
    <source>
        <dbReference type="Proteomes" id="UP001597393"/>
    </source>
</evidence>
<feature type="domain" description="Glycosyl transferase family 1" evidence="9">
    <location>
        <begin position="282"/>
        <end position="435"/>
    </location>
</feature>
<keyword evidence="7 8" id="KW-0320">Glycogen biosynthesis</keyword>
<evidence type="ECO:0000256" key="5">
    <source>
        <dbReference type="ARBA" id="ARBA00022676"/>
    </source>
</evidence>